<keyword evidence="1" id="KW-0175">Coiled coil</keyword>
<dbReference type="VEuPathDB" id="TrichDB:TRFO_21201"/>
<evidence type="ECO:0000313" key="4">
    <source>
        <dbReference type="Proteomes" id="UP000179807"/>
    </source>
</evidence>
<dbReference type="GeneID" id="94836526"/>
<feature type="coiled-coil region" evidence="1">
    <location>
        <begin position="29"/>
        <end position="77"/>
    </location>
</feature>
<name>A0A1J4KK97_9EUKA</name>
<gene>
    <name evidence="3" type="ORF">TRFO_21201</name>
</gene>
<dbReference type="Proteomes" id="UP000179807">
    <property type="component" value="Unassembled WGS sequence"/>
</dbReference>
<evidence type="ECO:0000256" key="2">
    <source>
        <dbReference type="SAM" id="MobiDB-lite"/>
    </source>
</evidence>
<dbReference type="EMBL" id="MLAK01000630">
    <property type="protein sequence ID" value="OHT09773.1"/>
    <property type="molecule type" value="Genomic_DNA"/>
</dbReference>
<comment type="caution">
    <text evidence="3">The sequence shown here is derived from an EMBL/GenBank/DDBJ whole genome shotgun (WGS) entry which is preliminary data.</text>
</comment>
<dbReference type="AlphaFoldDB" id="A0A1J4KK97"/>
<feature type="compositionally biased region" description="Polar residues" evidence="2">
    <location>
        <begin position="284"/>
        <end position="293"/>
    </location>
</feature>
<feature type="region of interest" description="Disordered" evidence="2">
    <location>
        <begin position="251"/>
        <end position="293"/>
    </location>
</feature>
<keyword evidence="4" id="KW-1185">Reference proteome</keyword>
<proteinExistence type="predicted"/>
<organism evidence="3 4">
    <name type="scientific">Tritrichomonas foetus</name>
    <dbReference type="NCBI Taxonomy" id="1144522"/>
    <lineage>
        <taxon>Eukaryota</taxon>
        <taxon>Metamonada</taxon>
        <taxon>Parabasalia</taxon>
        <taxon>Tritrichomonadida</taxon>
        <taxon>Tritrichomonadidae</taxon>
        <taxon>Tritrichomonas</taxon>
    </lineage>
</organism>
<sequence>MEEFPKAPSVASSRVSYRERSSFQANPIISATYDVIAAYNEDIEQLNDENMKIRTRVDKLESDLEAITQALNENIKAVEEFNFSIQAENDELASEIERIKALFEVVKPMIDQCLEINPEIFSENPNLNSLLGKVKGSKVPPNYEASLDPLLNKILPGMDYFKDCKTNAEFIQRCKIIINEIKRLEKNRGDNSNDIFESEYQKANVAVLRKQLRRVQGDKDVVHIDYSERIKELTDEKEKLLEEKRRLIGAQVSSRNESTQSPRKSVIIPKSNSTCYSPIRRRNQTIPSSPLKL</sequence>
<feature type="coiled-coil region" evidence="1">
    <location>
        <begin position="223"/>
        <end position="250"/>
    </location>
</feature>
<reference evidence="3" key="1">
    <citation type="submission" date="2016-10" db="EMBL/GenBank/DDBJ databases">
        <authorList>
            <person name="Benchimol M."/>
            <person name="Almeida L.G."/>
            <person name="Vasconcelos A.T."/>
            <person name="Perreira-Neves A."/>
            <person name="Rosa I.A."/>
            <person name="Tasca T."/>
            <person name="Bogo M.R."/>
            <person name="de Souza W."/>
        </authorList>
    </citation>
    <scope>NUCLEOTIDE SEQUENCE [LARGE SCALE GENOMIC DNA]</scope>
    <source>
        <strain evidence="3">K</strain>
    </source>
</reference>
<protein>
    <submittedName>
        <fullName evidence="3">Uncharacterized protein</fullName>
    </submittedName>
</protein>
<evidence type="ECO:0000256" key="1">
    <source>
        <dbReference type="SAM" id="Coils"/>
    </source>
</evidence>
<evidence type="ECO:0000313" key="3">
    <source>
        <dbReference type="EMBL" id="OHT09773.1"/>
    </source>
</evidence>
<feature type="compositionally biased region" description="Polar residues" evidence="2">
    <location>
        <begin position="251"/>
        <end position="263"/>
    </location>
</feature>
<dbReference type="RefSeq" id="XP_068362909.1">
    <property type="nucleotide sequence ID" value="XM_068501822.1"/>
</dbReference>
<accession>A0A1J4KK97</accession>